<evidence type="ECO:0000313" key="2">
    <source>
        <dbReference type="Proteomes" id="UP000552709"/>
    </source>
</evidence>
<proteinExistence type="predicted"/>
<sequence>MTHLAVSDQFRVLPGRISRLGIQLVYRQKPGVLGHRLQPRLQAFHVSRQHALLLIHG</sequence>
<organism evidence="1 2">
    <name type="scientific">Deinococcus humi</name>
    <dbReference type="NCBI Taxonomy" id="662880"/>
    <lineage>
        <taxon>Bacteria</taxon>
        <taxon>Thermotogati</taxon>
        <taxon>Deinococcota</taxon>
        <taxon>Deinococci</taxon>
        <taxon>Deinococcales</taxon>
        <taxon>Deinococcaceae</taxon>
        <taxon>Deinococcus</taxon>
    </lineage>
</organism>
<dbReference type="RefSeq" id="WP_229790178.1">
    <property type="nucleotide sequence ID" value="NZ_JACHFL010000017.1"/>
</dbReference>
<comment type="caution">
    <text evidence="1">The sequence shown here is derived from an EMBL/GenBank/DDBJ whole genome shotgun (WGS) entry which is preliminary data.</text>
</comment>
<dbReference type="Proteomes" id="UP000552709">
    <property type="component" value="Unassembled WGS sequence"/>
</dbReference>
<name>A0A7W8JYM3_9DEIO</name>
<dbReference type="EMBL" id="JACHFL010000017">
    <property type="protein sequence ID" value="MBB5365380.1"/>
    <property type="molecule type" value="Genomic_DNA"/>
</dbReference>
<reference evidence="1 2" key="1">
    <citation type="submission" date="2020-08" db="EMBL/GenBank/DDBJ databases">
        <title>Genomic Encyclopedia of Type Strains, Phase IV (KMG-IV): sequencing the most valuable type-strain genomes for metagenomic binning, comparative biology and taxonomic classification.</title>
        <authorList>
            <person name="Goeker M."/>
        </authorList>
    </citation>
    <scope>NUCLEOTIDE SEQUENCE [LARGE SCALE GENOMIC DNA]</scope>
    <source>
        <strain evidence="1 2">DSM 27939</strain>
    </source>
</reference>
<evidence type="ECO:0000313" key="1">
    <source>
        <dbReference type="EMBL" id="MBB5365380.1"/>
    </source>
</evidence>
<protein>
    <submittedName>
        <fullName evidence="1">Uncharacterized protein</fullName>
    </submittedName>
</protein>
<keyword evidence="2" id="KW-1185">Reference proteome</keyword>
<dbReference type="AlphaFoldDB" id="A0A7W8JYM3"/>
<gene>
    <name evidence="1" type="ORF">HNQ08_004501</name>
</gene>
<accession>A0A7W8JYM3</accession>